<comment type="caution">
    <text evidence="2">The sequence shown here is derived from an EMBL/GenBank/DDBJ whole genome shotgun (WGS) entry which is preliminary data.</text>
</comment>
<accession>A0A917RVC3</accession>
<reference evidence="2" key="2">
    <citation type="submission" date="2020-09" db="EMBL/GenBank/DDBJ databases">
        <authorList>
            <person name="Sun Q."/>
            <person name="Zhou Y."/>
        </authorList>
    </citation>
    <scope>NUCLEOTIDE SEQUENCE</scope>
    <source>
        <strain evidence="2">CGMCC 4.3508</strain>
    </source>
</reference>
<evidence type="ECO:0000259" key="1">
    <source>
        <dbReference type="PROSITE" id="PS50943"/>
    </source>
</evidence>
<dbReference type="EMBL" id="BMMH01000017">
    <property type="protein sequence ID" value="GGL35257.1"/>
    <property type="molecule type" value="Genomic_DNA"/>
</dbReference>
<keyword evidence="3" id="KW-1185">Reference proteome</keyword>
<dbReference type="Pfam" id="PF19054">
    <property type="entry name" value="DUF5753"/>
    <property type="match status" value="1"/>
</dbReference>
<dbReference type="PROSITE" id="PS50943">
    <property type="entry name" value="HTH_CROC1"/>
    <property type="match status" value="1"/>
</dbReference>
<sequence length="291" mass="33098">MPSKANLSGTTLPRRQLGRALRDARHAQGATLEQVARDTEFSRATLSRIELGQYERIKVREVEYLCRHYGLSADRTTYLAGLASQANTKVWWQGYQHLLVPGYSTYLALESSATEFHFFQPLVVPGLLQTADYVRTLQRLFAPDAPSEEIEKHVELREQRRRRVTQRHSRARVEFLIHESALHSVVGSNRIMAAQCHHIVDMSTRDNVVVRVLPFAVGVPAGSVVTPFIIIDFPDNEPSVVYAEAAIGSMTFDDTEDVNNFRVLFDKLRNAALEEQHSRDRIRKIAGRFQQ</sequence>
<dbReference type="SUPFAM" id="SSF47413">
    <property type="entry name" value="lambda repressor-like DNA-binding domains"/>
    <property type="match status" value="1"/>
</dbReference>
<dbReference type="Pfam" id="PF13560">
    <property type="entry name" value="HTH_31"/>
    <property type="match status" value="1"/>
</dbReference>
<protein>
    <submittedName>
        <fullName evidence="2">Transcriptional regulator</fullName>
    </submittedName>
</protein>
<dbReference type="Gene3D" id="1.10.260.40">
    <property type="entry name" value="lambda repressor-like DNA-binding domains"/>
    <property type="match status" value="1"/>
</dbReference>
<reference evidence="2" key="1">
    <citation type="journal article" date="2014" name="Int. J. Syst. Evol. Microbiol.">
        <title>Complete genome sequence of Corynebacterium casei LMG S-19264T (=DSM 44701T), isolated from a smear-ripened cheese.</title>
        <authorList>
            <consortium name="US DOE Joint Genome Institute (JGI-PGF)"/>
            <person name="Walter F."/>
            <person name="Albersmeier A."/>
            <person name="Kalinowski J."/>
            <person name="Ruckert C."/>
        </authorList>
    </citation>
    <scope>NUCLEOTIDE SEQUENCE</scope>
    <source>
        <strain evidence="2">CGMCC 4.3508</strain>
    </source>
</reference>
<dbReference type="SMART" id="SM00530">
    <property type="entry name" value="HTH_XRE"/>
    <property type="match status" value="1"/>
</dbReference>
<dbReference type="GO" id="GO:0003677">
    <property type="term" value="F:DNA binding"/>
    <property type="evidence" value="ECO:0007669"/>
    <property type="project" value="InterPro"/>
</dbReference>
<dbReference type="AlphaFoldDB" id="A0A917RVC3"/>
<dbReference type="RefSeq" id="WP_058856820.1">
    <property type="nucleotide sequence ID" value="NZ_BMMH01000017.1"/>
</dbReference>
<evidence type="ECO:0000313" key="2">
    <source>
        <dbReference type="EMBL" id="GGL35257.1"/>
    </source>
</evidence>
<gene>
    <name evidence="2" type="ORF">GCM10011588_57530</name>
</gene>
<evidence type="ECO:0000313" key="3">
    <source>
        <dbReference type="Proteomes" id="UP000638263"/>
    </source>
</evidence>
<dbReference type="CDD" id="cd00093">
    <property type="entry name" value="HTH_XRE"/>
    <property type="match status" value="1"/>
</dbReference>
<dbReference type="Proteomes" id="UP000638263">
    <property type="component" value="Unassembled WGS sequence"/>
</dbReference>
<organism evidence="2 3">
    <name type="scientific">Nocardia jinanensis</name>
    <dbReference type="NCBI Taxonomy" id="382504"/>
    <lineage>
        <taxon>Bacteria</taxon>
        <taxon>Bacillati</taxon>
        <taxon>Actinomycetota</taxon>
        <taxon>Actinomycetes</taxon>
        <taxon>Mycobacteriales</taxon>
        <taxon>Nocardiaceae</taxon>
        <taxon>Nocardia</taxon>
    </lineage>
</organism>
<dbReference type="InterPro" id="IPR043917">
    <property type="entry name" value="DUF5753"/>
</dbReference>
<dbReference type="InterPro" id="IPR001387">
    <property type="entry name" value="Cro/C1-type_HTH"/>
</dbReference>
<proteinExistence type="predicted"/>
<feature type="domain" description="HTH cro/C1-type" evidence="1">
    <location>
        <begin position="21"/>
        <end position="76"/>
    </location>
</feature>
<dbReference type="InterPro" id="IPR010982">
    <property type="entry name" value="Lambda_DNA-bd_dom_sf"/>
</dbReference>
<name>A0A917RVC3_9NOCA</name>